<evidence type="ECO:0000256" key="1">
    <source>
        <dbReference type="ARBA" id="ARBA00004651"/>
    </source>
</evidence>
<keyword evidence="6 7" id="KW-0472">Membrane</keyword>
<dbReference type="Pfam" id="PF04239">
    <property type="entry name" value="DUF421"/>
    <property type="match status" value="1"/>
</dbReference>
<evidence type="ECO:0000256" key="3">
    <source>
        <dbReference type="ARBA" id="ARBA00022475"/>
    </source>
</evidence>
<dbReference type="GO" id="GO:0005886">
    <property type="term" value="C:plasma membrane"/>
    <property type="evidence" value="ECO:0007669"/>
    <property type="project" value="UniProtKB-SubCell"/>
</dbReference>
<keyword evidence="5 7" id="KW-1133">Transmembrane helix</keyword>
<dbReference type="EMBL" id="QPKV01000005">
    <property type="protein sequence ID" value="RDC55957.1"/>
    <property type="molecule type" value="Genomic_DNA"/>
</dbReference>
<comment type="subcellular location">
    <subcellularLocation>
        <location evidence="1">Cell membrane</location>
        <topology evidence="1">Multi-pass membrane protein</topology>
    </subcellularLocation>
</comment>
<evidence type="ECO:0000313" key="9">
    <source>
        <dbReference type="EMBL" id="RDC55957.1"/>
    </source>
</evidence>
<dbReference type="Proteomes" id="UP000253961">
    <property type="component" value="Unassembled WGS sequence"/>
</dbReference>
<evidence type="ECO:0000256" key="7">
    <source>
        <dbReference type="SAM" id="Phobius"/>
    </source>
</evidence>
<dbReference type="OrthoDB" id="9793799at2"/>
<sequence length="164" mass="18445">MDNLMEIIGTGRELTELQMCIRAMIVFVVAYFLIRISGRRSFGQHGPMDNIIVILLGAILSRAVVGASPFLAVLAASILLVMLHRLLGWVVSKDSKLSEIIEGRKILLYEKDSFMEDNMARSLIGKEEVYRAMRQNLGTEDLAQVDKIFMEKNGQISIVKKKCQ</sequence>
<dbReference type="AlphaFoldDB" id="A0A369PY93"/>
<keyword evidence="3" id="KW-1003">Cell membrane</keyword>
<feature type="transmembrane region" description="Helical" evidence="7">
    <location>
        <begin position="15"/>
        <end position="34"/>
    </location>
</feature>
<evidence type="ECO:0000259" key="8">
    <source>
        <dbReference type="Pfam" id="PF04239"/>
    </source>
</evidence>
<gene>
    <name evidence="9" type="ORF">DU508_13960</name>
</gene>
<evidence type="ECO:0000256" key="5">
    <source>
        <dbReference type="ARBA" id="ARBA00022989"/>
    </source>
</evidence>
<evidence type="ECO:0000256" key="6">
    <source>
        <dbReference type="ARBA" id="ARBA00023136"/>
    </source>
</evidence>
<dbReference type="InterPro" id="IPR023090">
    <property type="entry name" value="UPF0702_alpha/beta_dom_sf"/>
</dbReference>
<organism evidence="9 10">
    <name type="scientific">Pedobacter chinensis</name>
    <dbReference type="NCBI Taxonomy" id="2282421"/>
    <lineage>
        <taxon>Bacteria</taxon>
        <taxon>Pseudomonadati</taxon>
        <taxon>Bacteroidota</taxon>
        <taxon>Sphingobacteriia</taxon>
        <taxon>Sphingobacteriales</taxon>
        <taxon>Sphingobacteriaceae</taxon>
        <taxon>Pedobacter</taxon>
    </lineage>
</organism>
<dbReference type="RefSeq" id="WP_115403422.1">
    <property type="nucleotide sequence ID" value="NZ_QPKV01000005.1"/>
</dbReference>
<keyword evidence="10" id="KW-1185">Reference proteome</keyword>
<evidence type="ECO:0000256" key="2">
    <source>
        <dbReference type="ARBA" id="ARBA00006448"/>
    </source>
</evidence>
<dbReference type="PANTHER" id="PTHR34582">
    <property type="entry name" value="UPF0702 TRANSMEMBRANE PROTEIN YCAP"/>
    <property type="match status" value="1"/>
</dbReference>
<proteinExistence type="inferred from homology"/>
<evidence type="ECO:0000256" key="4">
    <source>
        <dbReference type="ARBA" id="ARBA00022692"/>
    </source>
</evidence>
<dbReference type="Gene3D" id="3.30.240.20">
    <property type="entry name" value="bsu07140 like domains"/>
    <property type="match status" value="1"/>
</dbReference>
<dbReference type="PANTHER" id="PTHR34582:SF6">
    <property type="entry name" value="UPF0702 TRANSMEMBRANE PROTEIN YCAP"/>
    <property type="match status" value="1"/>
</dbReference>
<reference evidence="9 10" key="1">
    <citation type="submission" date="2018-07" db="EMBL/GenBank/DDBJ databases">
        <title>Pedobacter sp. nov., isolated from soil.</title>
        <authorList>
            <person name="Zhou L.Y."/>
            <person name="Du Z.J."/>
        </authorList>
    </citation>
    <scope>NUCLEOTIDE SEQUENCE [LARGE SCALE GENOMIC DNA]</scope>
    <source>
        <strain evidence="9 10">JDX94</strain>
    </source>
</reference>
<keyword evidence="4 7" id="KW-0812">Transmembrane</keyword>
<feature type="transmembrane region" description="Helical" evidence="7">
    <location>
        <begin position="46"/>
        <end position="64"/>
    </location>
</feature>
<comment type="similarity">
    <text evidence="2">Belongs to the UPF0702 family.</text>
</comment>
<accession>A0A369PY93</accession>
<feature type="domain" description="YetF C-terminal" evidence="8">
    <location>
        <begin position="93"/>
        <end position="162"/>
    </location>
</feature>
<comment type="caution">
    <text evidence="9">The sequence shown here is derived from an EMBL/GenBank/DDBJ whole genome shotgun (WGS) entry which is preliminary data.</text>
</comment>
<name>A0A369PY93_9SPHI</name>
<evidence type="ECO:0000313" key="10">
    <source>
        <dbReference type="Proteomes" id="UP000253961"/>
    </source>
</evidence>
<protein>
    <submittedName>
        <fullName evidence="9">DUF421 domain-containing protein</fullName>
    </submittedName>
</protein>
<dbReference type="InterPro" id="IPR007353">
    <property type="entry name" value="DUF421"/>
</dbReference>